<comment type="caution">
    <text evidence="2">The sequence shown here is derived from an EMBL/GenBank/DDBJ whole genome shotgun (WGS) entry which is preliminary data.</text>
</comment>
<dbReference type="NCBIfam" id="TIGR00261">
    <property type="entry name" value="traB"/>
    <property type="match status" value="1"/>
</dbReference>
<feature type="transmembrane region" description="Helical" evidence="1">
    <location>
        <begin position="244"/>
        <end position="264"/>
    </location>
</feature>
<keyword evidence="1" id="KW-0812">Transmembrane</keyword>
<dbReference type="RefSeq" id="WP_126796216.1">
    <property type="nucleotide sequence ID" value="NZ_CP060721.1"/>
</dbReference>
<accession>A0A430AR43</accession>
<gene>
    <name evidence="2" type="ORF">CBF28_13800</name>
</gene>
<evidence type="ECO:0008006" key="4">
    <source>
        <dbReference type="Google" id="ProtNLM"/>
    </source>
</evidence>
<evidence type="ECO:0000256" key="1">
    <source>
        <dbReference type="SAM" id="Phobius"/>
    </source>
</evidence>
<dbReference type="OrthoDB" id="9809330at2"/>
<feature type="transmembrane region" description="Helical" evidence="1">
    <location>
        <begin position="309"/>
        <end position="327"/>
    </location>
</feature>
<reference evidence="2 3" key="1">
    <citation type="submission" date="2017-05" db="EMBL/GenBank/DDBJ databases">
        <title>Vagococcus spp. assemblies.</title>
        <authorList>
            <person name="Gulvik C.A."/>
        </authorList>
    </citation>
    <scope>NUCLEOTIDE SEQUENCE [LARGE SCALE GENOMIC DNA]</scope>
    <source>
        <strain evidence="2 3">SS1714</strain>
    </source>
</reference>
<sequence>MSNLRETNNITLLGTAHVSKESVKEVEELILKKQPKYICIELDKQRYDNLVNDEQWKNTDIVSVIKNKQFPGLVMQVIIASVQKKFSLTTNSEPAGEFKKAIELAKQTNAEIILIDRNIKITLNRIWRKLTLFNKVDIITSFIFGSDDTELTENSIQDIMKDDVMELAFSSFKEKLPIIHKVLVEERDEYMANNILELTTNEEVVVIIGKAHLNGIFNKVKNNSNTHNNAELDIIPNKTLGTKLANWSFSILIIGLLIASFVFGDYNVGMDQLKQWILWNSSLAAIFTLLARGSFISAIVAFLTAPIGAISPALSVGIFVAFSEAIVKKPTVNDMANIFEDTSSIKTILNNKFLKIIVLFFVSSLGGAIGNIIGGSQLIKNLFF</sequence>
<dbReference type="EMBL" id="NGKB01000018">
    <property type="protein sequence ID" value="RSU10387.1"/>
    <property type="molecule type" value="Genomic_DNA"/>
</dbReference>
<protein>
    <recommendedName>
        <fullName evidence="4">Conjugal transfer protein TraB</fullName>
    </recommendedName>
</protein>
<dbReference type="Pfam" id="PF01963">
    <property type="entry name" value="TraB_PrgY_gumN"/>
    <property type="match status" value="1"/>
</dbReference>
<evidence type="ECO:0000313" key="3">
    <source>
        <dbReference type="Proteomes" id="UP000288028"/>
    </source>
</evidence>
<dbReference type="PANTHER" id="PTHR21530:SF7">
    <property type="entry name" value="TRAB DOMAIN-CONTAINING PROTEIN"/>
    <property type="match status" value="1"/>
</dbReference>
<organism evidence="2 3">
    <name type="scientific">Vagococcus carniphilus</name>
    <dbReference type="NCBI Taxonomy" id="218144"/>
    <lineage>
        <taxon>Bacteria</taxon>
        <taxon>Bacillati</taxon>
        <taxon>Bacillota</taxon>
        <taxon>Bacilli</taxon>
        <taxon>Lactobacillales</taxon>
        <taxon>Enterococcaceae</taxon>
        <taxon>Vagococcus</taxon>
    </lineage>
</organism>
<dbReference type="CDD" id="cd14726">
    <property type="entry name" value="TraB_PrgY-like"/>
    <property type="match status" value="1"/>
</dbReference>
<dbReference type="InterPro" id="IPR046345">
    <property type="entry name" value="TraB_PrgY-like"/>
</dbReference>
<keyword evidence="3" id="KW-1185">Reference proteome</keyword>
<dbReference type="InterPro" id="IPR005230">
    <property type="entry name" value="TraB_bac"/>
</dbReference>
<feature type="transmembrane region" description="Helical" evidence="1">
    <location>
        <begin position="353"/>
        <end position="374"/>
    </location>
</feature>
<keyword evidence="1" id="KW-1133">Transmembrane helix</keyword>
<keyword evidence="1" id="KW-0472">Membrane</keyword>
<dbReference type="Proteomes" id="UP000288028">
    <property type="component" value="Unassembled WGS sequence"/>
</dbReference>
<feature type="transmembrane region" description="Helical" evidence="1">
    <location>
        <begin position="276"/>
        <end position="303"/>
    </location>
</feature>
<name>A0A430AR43_9ENTE</name>
<dbReference type="PANTHER" id="PTHR21530">
    <property type="entry name" value="PHEROMONE SHUTDOWN PROTEIN"/>
    <property type="match status" value="1"/>
</dbReference>
<dbReference type="AlphaFoldDB" id="A0A430AR43"/>
<evidence type="ECO:0000313" key="2">
    <source>
        <dbReference type="EMBL" id="RSU10387.1"/>
    </source>
</evidence>
<proteinExistence type="predicted"/>
<dbReference type="GeneID" id="95582086"/>
<dbReference type="InterPro" id="IPR002816">
    <property type="entry name" value="TraB/PrgY/GumN_fam"/>
</dbReference>